<dbReference type="EMBL" id="AMFJ01000189">
    <property type="protein sequence ID" value="EKE29328.1"/>
    <property type="molecule type" value="Genomic_DNA"/>
</dbReference>
<gene>
    <name evidence="1" type="ORF">ACD_2C00189G0012</name>
</gene>
<sequence>MKPASIVLIHKWYQWYLEYSILQAKKFNPESDIYLIGDDANSFLWKKLGINHIDIDSCLKSGKDFEKAYVHLSGNSYHYELFCFQRWFILKEIAERFNLEKIVYIDSDILLYANVNEEFKRLSDLSSFQIAYVWTSWHTCYFTSQESINAFCNFIIVNYSSEDKIEYMRKFYKEYSKTNATWWVSDMFIFWLYKKYWEGILDIAEISNQSTYDLNFNCNCNSFDFWLIYPDLFPDYLHPPIIFEPFLNTKKTIFKNWLMYWKSAWNDQLIRLNTLHLQWFSKSYMKYFYNEQFILLKINIFMHYLIELIYNNFKVVRYLRKAYKSFYEKIIFKNK</sequence>
<organism evidence="1">
    <name type="scientific">uncultured bacterium</name>
    <name type="common">gcode 4</name>
    <dbReference type="NCBI Taxonomy" id="1234023"/>
    <lineage>
        <taxon>Bacteria</taxon>
        <taxon>environmental samples</taxon>
    </lineage>
</organism>
<protein>
    <submittedName>
        <fullName evidence="1">Uncharacterized protein</fullName>
    </submittedName>
</protein>
<reference evidence="1" key="1">
    <citation type="journal article" date="2012" name="Science">
        <title>Fermentation, hydrogen, and sulfur metabolism in multiple uncultivated bacterial phyla.</title>
        <authorList>
            <person name="Wrighton K.C."/>
            <person name="Thomas B.C."/>
            <person name="Sharon I."/>
            <person name="Miller C.S."/>
            <person name="Castelle C.J."/>
            <person name="VerBerkmoes N.C."/>
            <person name="Wilkins M.J."/>
            <person name="Hettich R.L."/>
            <person name="Lipton M.S."/>
            <person name="Williams K.H."/>
            <person name="Long P.E."/>
            <person name="Banfield J.F."/>
        </authorList>
    </citation>
    <scope>NUCLEOTIDE SEQUENCE [LARGE SCALE GENOMIC DNA]</scope>
</reference>
<proteinExistence type="predicted"/>
<accession>K2G287</accession>
<evidence type="ECO:0000313" key="1">
    <source>
        <dbReference type="EMBL" id="EKE29328.1"/>
    </source>
</evidence>
<name>K2G287_9BACT</name>
<comment type="caution">
    <text evidence="1">The sequence shown here is derived from an EMBL/GenBank/DDBJ whole genome shotgun (WGS) entry which is preliminary data.</text>
</comment>
<dbReference type="AlphaFoldDB" id="K2G287"/>